<gene>
    <name evidence="1" type="primary">CBP1</name>
    <name evidence="1" type="ORF">SPAR_J00130</name>
</gene>
<dbReference type="VEuPathDB" id="FungiDB:SPAR_J00130"/>
<dbReference type="OrthoDB" id="4064185at2759"/>
<sequence>MFLPRLVRYRTERFIKMVPTRTLRRISHNSGESIQKQVLTLISADASLNDDDKLKIRKYWSDMADYKSLRKQKNSLLENSILHEIKIEDFIKFINRTKTSSMTTRGLYRRECLYQCKANLDLVNQVVSQVSSARQQRPLTTQLDTMRWCVDDAFSTGDIVMAADLFLLYYRLFTDDKKLDDQYAKKIISALAYPNPLHDHVHLVKYLQLNSLFERIFGNGIKLTRYQLETLSNKALGLSNEAPQLCKAILNKLMNVNYSSNNELKLRDDQVLLAYKSIDENYRRGNVASVYFTWNRIKEYYVSISAHDSRIIYKVFKICTHNRAYRSICSEMFWQLTPEYYCNNPLILPAIIDFITKRDSLTMAKELMQNINRYTLPENHHIVWLNKRCLSSLLRMHLKFNDSNGVDKVLKQITTNFRALSQENYQAIIIHLFKTQNLDHIAKAVKLLDTIPPKQAMLAYGSIINELVDWKLASKVKFTDNLMALINDLLMKAHDFDPDHRNSLWNVISSLYIKKLCHYKKQDGKFVTNAKENIDLAKLLYMDASKRGKINWSKSNSNPFIVSSPTDVKLKINNQNRFTILRNIALSALQIGRIDVFLWACAELYQNGMTIEELNLDWNFILKHQIRNSEFKTNKEIIQDIKKHGVSAIKRYLR</sequence>
<dbReference type="GeneID" id="54631422"/>
<accession>A0A8B8UTP3</accession>
<organism evidence="1">
    <name type="scientific">Saccharomyces paradoxus</name>
    <name type="common">Yeast</name>
    <name type="synonym">Saccharomyces douglasii</name>
    <dbReference type="NCBI Taxonomy" id="27291"/>
    <lineage>
        <taxon>Eukaryota</taxon>
        <taxon>Fungi</taxon>
        <taxon>Dikarya</taxon>
        <taxon>Ascomycota</taxon>
        <taxon>Saccharomycotina</taxon>
        <taxon>Saccharomycetes</taxon>
        <taxon>Saccharomycetales</taxon>
        <taxon>Saccharomycetaceae</taxon>
        <taxon>Saccharomyces</taxon>
    </lineage>
</organism>
<reference evidence="1" key="3">
    <citation type="submission" date="2025-07" db="EMBL/GenBank/DDBJ databases">
        <authorList>
            <consortium name="NCBI Genome Project"/>
        </authorList>
    </citation>
    <scope>NUCLEOTIDE SEQUENCE</scope>
    <source>
        <strain evidence="1">CBS432</strain>
    </source>
</reference>
<proteinExistence type="predicted"/>
<dbReference type="AlphaFoldDB" id="A0A8B8UTP3"/>
<protein>
    <submittedName>
        <fullName evidence="1">Cbp1p</fullName>
    </submittedName>
</protein>
<reference evidence="1" key="2">
    <citation type="submission" date="2020-01" db="EMBL/GenBank/DDBJ databases">
        <title>Population-level Yeast Reference Genomes.</title>
        <authorList>
            <person name="Yue J.-X."/>
        </authorList>
    </citation>
    <scope>NUCLEOTIDE SEQUENCE</scope>
    <source>
        <strain evidence="1">CBS432</strain>
    </source>
</reference>
<evidence type="ECO:0000313" key="1">
    <source>
        <dbReference type="RefSeq" id="XP_033767093.1"/>
    </source>
</evidence>
<dbReference type="RefSeq" id="XP_033767093.1">
    <property type="nucleotide sequence ID" value="XM_033911202.1"/>
</dbReference>
<name>A0A8B8UTP3_SACPA</name>
<dbReference type="KEGG" id="spao:SPAR_J00130"/>
<reference evidence="1" key="4">
    <citation type="submission" date="2025-08" db="UniProtKB">
        <authorList>
            <consortium name="RefSeq"/>
        </authorList>
    </citation>
    <scope>IDENTIFICATION</scope>
    <source>
        <strain evidence="1">CBS432</strain>
    </source>
</reference>
<reference evidence="1" key="1">
    <citation type="journal article" date="2017" name="Nat. Genet.">
        <title>Contrasting evolutionary genome dynamics between domesticated and wild yeasts.</title>
        <authorList>
            <person name="Yue J.X."/>
            <person name="Li J."/>
            <person name="Aigrain L."/>
            <person name="Hallin J."/>
            <person name="Persson K."/>
            <person name="Oliver K."/>
            <person name="Bergstrom A."/>
            <person name="Coupland P."/>
            <person name="Warringer J."/>
            <person name="Lagomarsino M.C."/>
            <person name="Fischer G."/>
            <person name="Durbin R."/>
            <person name="Liti G."/>
        </authorList>
    </citation>
    <scope>NUCLEOTIDE SEQUENCE</scope>
    <source>
        <strain evidence="1">CBS432</strain>
    </source>
</reference>